<dbReference type="EMBL" id="MU826352">
    <property type="protein sequence ID" value="KAJ7380787.1"/>
    <property type="molecule type" value="Genomic_DNA"/>
</dbReference>
<dbReference type="InterPro" id="IPR032466">
    <property type="entry name" value="Metal_Hydrolase"/>
</dbReference>
<feature type="domain" description="Amidohydrolase-related" evidence="1">
    <location>
        <begin position="63"/>
        <end position="399"/>
    </location>
</feature>
<dbReference type="Proteomes" id="UP001163046">
    <property type="component" value="Unassembled WGS sequence"/>
</dbReference>
<comment type="caution">
    <text evidence="2">The sequence shown here is derived from an EMBL/GenBank/DDBJ whole genome shotgun (WGS) entry which is preliminary data.</text>
</comment>
<dbReference type="Gene3D" id="3.20.20.140">
    <property type="entry name" value="Metal-dependent hydrolases"/>
    <property type="match status" value="1"/>
</dbReference>
<name>A0A9X0CYP1_9CNID</name>
<dbReference type="GO" id="GO:0019213">
    <property type="term" value="F:deacetylase activity"/>
    <property type="evidence" value="ECO:0007669"/>
    <property type="project" value="InterPro"/>
</dbReference>
<protein>
    <recommendedName>
        <fullName evidence="1">Amidohydrolase-related domain-containing protein</fullName>
    </recommendedName>
</protein>
<evidence type="ECO:0000313" key="3">
    <source>
        <dbReference type="Proteomes" id="UP001163046"/>
    </source>
</evidence>
<keyword evidence="3" id="KW-1185">Reference proteome</keyword>
<dbReference type="InterPro" id="IPR020043">
    <property type="entry name" value="Deacetylase_Atu3266-like"/>
</dbReference>
<dbReference type="InterPro" id="IPR006680">
    <property type="entry name" value="Amidohydro-rel"/>
</dbReference>
<accession>A0A9X0CYP1</accession>
<dbReference type="InterPro" id="IPR011059">
    <property type="entry name" value="Metal-dep_hydrolase_composite"/>
</dbReference>
<gene>
    <name evidence="2" type="ORF">OS493_007169</name>
</gene>
<dbReference type="PANTHER" id="PTHR42717:SF1">
    <property type="entry name" value="IMIDAZOLONEPROPIONASE AND RELATED AMIDOHYDROLASES"/>
    <property type="match status" value="1"/>
</dbReference>
<evidence type="ECO:0000313" key="2">
    <source>
        <dbReference type="EMBL" id="KAJ7380787.1"/>
    </source>
</evidence>
<dbReference type="SUPFAM" id="SSF51556">
    <property type="entry name" value="Metallo-dependent hydrolases"/>
    <property type="match status" value="1"/>
</dbReference>
<evidence type="ECO:0000259" key="1">
    <source>
        <dbReference type="Pfam" id="PF01979"/>
    </source>
</evidence>
<proteinExistence type="predicted"/>
<organism evidence="2 3">
    <name type="scientific">Desmophyllum pertusum</name>
    <dbReference type="NCBI Taxonomy" id="174260"/>
    <lineage>
        <taxon>Eukaryota</taxon>
        <taxon>Metazoa</taxon>
        <taxon>Cnidaria</taxon>
        <taxon>Anthozoa</taxon>
        <taxon>Hexacorallia</taxon>
        <taxon>Scleractinia</taxon>
        <taxon>Caryophylliina</taxon>
        <taxon>Caryophylliidae</taxon>
        <taxon>Desmophyllum</taxon>
    </lineage>
</organism>
<dbReference type="NCBIfam" id="NF006689">
    <property type="entry name" value="PRK09237.1"/>
    <property type="match status" value="1"/>
</dbReference>
<dbReference type="AlphaFoldDB" id="A0A9X0CYP1"/>
<dbReference type="PANTHER" id="PTHR42717">
    <property type="entry name" value="DIHYDROOROTASE-RELATED"/>
    <property type="match status" value="1"/>
</dbReference>
<dbReference type="Gene3D" id="2.30.40.10">
    <property type="entry name" value="Urease, subunit C, domain 1"/>
    <property type="match status" value="1"/>
</dbReference>
<dbReference type="PIRSF" id="PIRSF039004">
    <property type="entry name" value="ADE_EF_0837"/>
    <property type="match status" value="1"/>
</dbReference>
<dbReference type="OrthoDB" id="194468at2759"/>
<dbReference type="Pfam" id="PF01979">
    <property type="entry name" value="Amidohydro_1"/>
    <property type="match status" value="1"/>
</dbReference>
<dbReference type="SUPFAM" id="SSF51338">
    <property type="entry name" value="Composite domain of metallo-dependent hydrolases"/>
    <property type="match status" value="1"/>
</dbReference>
<reference evidence="2" key="1">
    <citation type="submission" date="2023-01" db="EMBL/GenBank/DDBJ databases">
        <title>Genome assembly of the deep-sea coral Lophelia pertusa.</title>
        <authorList>
            <person name="Herrera S."/>
            <person name="Cordes E."/>
        </authorList>
    </citation>
    <scope>NUCLEOTIDE SEQUENCE</scope>
    <source>
        <strain evidence="2">USNM1676648</strain>
        <tissue evidence="2">Polyp</tissue>
    </source>
</reference>
<dbReference type="GO" id="GO:0016810">
    <property type="term" value="F:hydrolase activity, acting on carbon-nitrogen (but not peptide) bonds"/>
    <property type="evidence" value="ECO:0007669"/>
    <property type="project" value="InterPro"/>
</dbReference>
<sequence length="432" mass="46410">MAQNRQEGCLSFDLIIRNGRVLDPASGLDIIADVGVKSRRISSVVPHLEGISGLEEFDASGCIVTAGLIDSHVHVYQHATPLGIDVDETCLARGVTTVVDAGSAGATTFPGLRKFIADKSQTRVLSLLHIAAHGLAATGCTGWVKGGECDSLNQVNSELCVECINQNRDMIVGVKVRLSASAANDGANEKEAFRRALNVSAETNVPLMTHHTFSTIPVQQTSGDLGHEEYSCPGSLRAGDIYTHCLHGWPSTIINPLSGQIHNDVHDARKRGVLFDVGHGCGSFSWTVAEICAKEGFWPDIISSDLHAESIDGPAYDLLTVMTKMLHVGMPLIDVIKAVTMTPAAAIGRSDVIGSLSFGRAADITVLRIEDVDIDLEDCNAQLRKVKQRFLPVAVWKDGARYKASMPNPFPNTARLKDLASSQDELLIKDKL</sequence>